<keyword evidence="2" id="KW-0805">Transcription regulation</keyword>
<keyword evidence="4" id="KW-0804">Transcription</keyword>
<evidence type="ECO:0000313" key="7">
    <source>
        <dbReference type="EMBL" id="QLY78264.1"/>
    </source>
</evidence>
<dbReference type="InterPro" id="IPR014284">
    <property type="entry name" value="RNA_pol_sigma-70_dom"/>
</dbReference>
<evidence type="ECO:0000256" key="3">
    <source>
        <dbReference type="ARBA" id="ARBA00023082"/>
    </source>
</evidence>
<dbReference type="GO" id="GO:0003677">
    <property type="term" value="F:DNA binding"/>
    <property type="evidence" value="ECO:0007669"/>
    <property type="project" value="InterPro"/>
</dbReference>
<dbReference type="Proteomes" id="UP000512286">
    <property type="component" value="Chromosome"/>
</dbReference>
<dbReference type="GO" id="GO:0016987">
    <property type="term" value="F:sigma factor activity"/>
    <property type="evidence" value="ECO:0007669"/>
    <property type="project" value="UniProtKB-KW"/>
</dbReference>
<feature type="domain" description="RNA polymerase sigma-70 region 2" evidence="5">
    <location>
        <begin position="24"/>
        <end position="88"/>
    </location>
</feature>
<feature type="domain" description="RNA polymerase sigma factor 70 region 4 type 2" evidence="6">
    <location>
        <begin position="111"/>
        <end position="158"/>
    </location>
</feature>
<accession>A0A7D7AB82</accession>
<dbReference type="InterPro" id="IPR013249">
    <property type="entry name" value="RNA_pol_sigma70_r4_t2"/>
</dbReference>
<dbReference type="EMBL" id="CP059378">
    <property type="protein sequence ID" value="QLY78264.1"/>
    <property type="molecule type" value="Genomic_DNA"/>
</dbReference>
<evidence type="ECO:0000259" key="5">
    <source>
        <dbReference type="Pfam" id="PF04542"/>
    </source>
</evidence>
<dbReference type="InterPro" id="IPR007627">
    <property type="entry name" value="RNA_pol_sigma70_r2"/>
</dbReference>
<comment type="similarity">
    <text evidence="1">Belongs to the sigma-70 factor family. ECF subfamily.</text>
</comment>
<dbReference type="Gene3D" id="1.10.1740.10">
    <property type="match status" value="1"/>
</dbReference>
<protein>
    <submittedName>
        <fullName evidence="7">Sigma-70 family RNA polymerase sigma factor</fullName>
    </submittedName>
</protein>
<sequence length="171" mass="19608">MDTSQLVRKAKGGDDKAFSKLIEVIQEKLYITAYSYVGNREDALDIVSEGVCRAYTSIKKLKNEALFNTWITRIVINLSIDVYKKNKKKAQSAYEENDQGYIEEHDERIDLNKAIEALDPKYKIILQMKYYEGLTLAEIAKTLEIPLGTIKSSLNKALNILRLELKEEVLE</sequence>
<evidence type="ECO:0000259" key="6">
    <source>
        <dbReference type="Pfam" id="PF08281"/>
    </source>
</evidence>
<evidence type="ECO:0000256" key="2">
    <source>
        <dbReference type="ARBA" id="ARBA00023015"/>
    </source>
</evidence>
<dbReference type="InterPro" id="IPR013325">
    <property type="entry name" value="RNA_pol_sigma_r2"/>
</dbReference>
<dbReference type="SUPFAM" id="SSF88946">
    <property type="entry name" value="Sigma2 domain of RNA polymerase sigma factors"/>
    <property type="match status" value="1"/>
</dbReference>
<dbReference type="KEGG" id="cint:HZF06_14330"/>
<gene>
    <name evidence="7" type="ORF">HZF06_14330</name>
</gene>
<name>A0A7D7AB82_9CLOT</name>
<reference evidence="7 8" key="1">
    <citation type="submission" date="2020-07" db="EMBL/GenBank/DDBJ databases">
        <title>Electron transfer.</title>
        <authorList>
            <person name="Huang L."/>
            <person name="Liu X."/>
            <person name="Zhou S."/>
        </authorList>
    </citation>
    <scope>NUCLEOTIDE SEQUENCE [LARGE SCALE GENOMIC DNA]</scope>
    <source>
        <strain evidence="7 8">Lx1</strain>
    </source>
</reference>
<dbReference type="InterPro" id="IPR013324">
    <property type="entry name" value="RNA_pol_sigma_r3/r4-like"/>
</dbReference>
<keyword evidence="3" id="KW-0731">Sigma factor</keyword>
<dbReference type="CDD" id="cd06171">
    <property type="entry name" value="Sigma70_r4"/>
    <property type="match status" value="1"/>
</dbReference>
<evidence type="ECO:0000256" key="1">
    <source>
        <dbReference type="ARBA" id="ARBA00010641"/>
    </source>
</evidence>
<dbReference type="PANTHER" id="PTHR43133">
    <property type="entry name" value="RNA POLYMERASE ECF-TYPE SIGMA FACTO"/>
    <property type="match status" value="1"/>
</dbReference>
<dbReference type="NCBIfam" id="TIGR02937">
    <property type="entry name" value="sigma70-ECF"/>
    <property type="match status" value="1"/>
</dbReference>
<organism evidence="7 8">
    <name type="scientific">Clostridium intestinale</name>
    <dbReference type="NCBI Taxonomy" id="36845"/>
    <lineage>
        <taxon>Bacteria</taxon>
        <taxon>Bacillati</taxon>
        <taxon>Bacillota</taxon>
        <taxon>Clostridia</taxon>
        <taxon>Eubacteriales</taxon>
        <taxon>Clostridiaceae</taxon>
        <taxon>Clostridium</taxon>
    </lineage>
</organism>
<dbReference type="SUPFAM" id="SSF88659">
    <property type="entry name" value="Sigma3 and sigma4 domains of RNA polymerase sigma factors"/>
    <property type="match status" value="1"/>
</dbReference>
<dbReference type="InterPro" id="IPR039425">
    <property type="entry name" value="RNA_pol_sigma-70-like"/>
</dbReference>
<dbReference type="AlphaFoldDB" id="A0A7D7AB82"/>
<dbReference type="Pfam" id="PF08281">
    <property type="entry name" value="Sigma70_r4_2"/>
    <property type="match status" value="1"/>
</dbReference>
<evidence type="ECO:0000313" key="8">
    <source>
        <dbReference type="Proteomes" id="UP000512286"/>
    </source>
</evidence>
<dbReference type="Pfam" id="PF04542">
    <property type="entry name" value="Sigma70_r2"/>
    <property type="match status" value="1"/>
</dbReference>
<dbReference type="RefSeq" id="WP_021801484.1">
    <property type="nucleotide sequence ID" value="NZ_CP059378.1"/>
</dbReference>
<dbReference type="Gene3D" id="1.10.10.10">
    <property type="entry name" value="Winged helix-like DNA-binding domain superfamily/Winged helix DNA-binding domain"/>
    <property type="match status" value="1"/>
</dbReference>
<dbReference type="InterPro" id="IPR036388">
    <property type="entry name" value="WH-like_DNA-bd_sf"/>
</dbReference>
<dbReference type="GO" id="GO:0006352">
    <property type="term" value="P:DNA-templated transcription initiation"/>
    <property type="evidence" value="ECO:0007669"/>
    <property type="project" value="InterPro"/>
</dbReference>
<dbReference type="PANTHER" id="PTHR43133:SF51">
    <property type="entry name" value="RNA POLYMERASE SIGMA FACTOR"/>
    <property type="match status" value="1"/>
</dbReference>
<evidence type="ECO:0000256" key="4">
    <source>
        <dbReference type="ARBA" id="ARBA00023163"/>
    </source>
</evidence>
<proteinExistence type="inferred from homology"/>